<dbReference type="GO" id="GO:0042626">
    <property type="term" value="F:ATPase-coupled transmembrane transporter activity"/>
    <property type="evidence" value="ECO:0007669"/>
    <property type="project" value="TreeGrafter"/>
</dbReference>
<proteinExistence type="inferred from homology"/>
<dbReference type="InterPro" id="IPR015856">
    <property type="entry name" value="ABC_transpr_CbiO/EcfA_su"/>
</dbReference>
<evidence type="ECO:0000259" key="9">
    <source>
        <dbReference type="PROSITE" id="PS50893"/>
    </source>
</evidence>
<dbReference type="InterPro" id="IPR030947">
    <property type="entry name" value="EcfA_1"/>
</dbReference>
<dbReference type="InterPro" id="IPR050095">
    <property type="entry name" value="ECF_ABC_transporter_ATP-bd"/>
</dbReference>
<keyword evidence="5" id="KW-0547">Nucleotide-binding</keyword>
<evidence type="ECO:0000256" key="4">
    <source>
        <dbReference type="ARBA" id="ARBA00022475"/>
    </source>
</evidence>
<reference evidence="10 11" key="1">
    <citation type="journal article" date="2016" name="Front. Microbiol.">
        <title>Comprehensive Phylogenetic Analysis of Bovine Non-aureus Staphylococci Species Based on Whole-Genome Sequencing.</title>
        <authorList>
            <person name="Naushad S."/>
            <person name="Barkema H.W."/>
            <person name="Luby C."/>
            <person name="Condas L.A."/>
            <person name="Nobrega D.B."/>
            <person name="Carson D.A."/>
            <person name="De Buck J."/>
        </authorList>
    </citation>
    <scope>NUCLEOTIDE SEQUENCE [LARGE SCALE GENOMIC DNA]</scope>
    <source>
        <strain evidence="10 11">SNUC 2204</strain>
    </source>
</reference>
<dbReference type="PANTHER" id="PTHR43553:SF24">
    <property type="entry name" value="ENERGY-COUPLING FACTOR TRANSPORTER ATP-BINDING PROTEIN ECFA1"/>
    <property type="match status" value="1"/>
</dbReference>
<dbReference type="GO" id="GO:0005524">
    <property type="term" value="F:ATP binding"/>
    <property type="evidence" value="ECO:0007669"/>
    <property type="project" value="UniProtKB-KW"/>
</dbReference>
<dbReference type="Proteomes" id="UP000241209">
    <property type="component" value="Unassembled WGS sequence"/>
</dbReference>
<feature type="domain" description="ABC transporter" evidence="9">
    <location>
        <begin position="7"/>
        <end position="241"/>
    </location>
</feature>
<evidence type="ECO:0000256" key="2">
    <source>
        <dbReference type="ARBA" id="ARBA00005417"/>
    </source>
</evidence>
<dbReference type="GO" id="GO:0015087">
    <property type="term" value="F:cobalt ion transmembrane transporter activity"/>
    <property type="evidence" value="ECO:0007669"/>
    <property type="project" value="UniProtKB-ARBA"/>
</dbReference>
<dbReference type="GO" id="GO:0043190">
    <property type="term" value="C:ATP-binding cassette (ABC) transporter complex"/>
    <property type="evidence" value="ECO:0007669"/>
    <property type="project" value="TreeGrafter"/>
</dbReference>
<dbReference type="InterPro" id="IPR003439">
    <property type="entry name" value="ABC_transporter-like_ATP-bd"/>
</dbReference>
<dbReference type="InterPro" id="IPR003593">
    <property type="entry name" value="AAA+_ATPase"/>
</dbReference>
<evidence type="ECO:0000256" key="6">
    <source>
        <dbReference type="ARBA" id="ARBA00022840"/>
    </source>
</evidence>
<gene>
    <name evidence="10" type="ORF">BU072_06375</name>
</gene>
<dbReference type="CDD" id="cd03225">
    <property type="entry name" value="ABC_cobalt_CbiO_domain1"/>
    <property type="match status" value="1"/>
</dbReference>
<evidence type="ECO:0000313" key="10">
    <source>
        <dbReference type="EMBL" id="PTI29847.1"/>
    </source>
</evidence>
<evidence type="ECO:0000256" key="7">
    <source>
        <dbReference type="ARBA" id="ARBA00022967"/>
    </source>
</evidence>
<dbReference type="PROSITE" id="PS50893">
    <property type="entry name" value="ABC_TRANSPORTER_2"/>
    <property type="match status" value="1"/>
</dbReference>
<dbReference type="Gene3D" id="3.40.50.300">
    <property type="entry name" value="P-loop containing nucleotide triphosphate hydrolases"/>
    <property type="match status" value="1"/>
</dbReference>
<evidence type="ECO:0000256" key="3">
    <source>
        <dbReference type="ARBA" id="ARBA00022448"/>
    </source>
</evidence>
<keyword evidence="4" id="KW-1003">Cell membrane</keyword>
<dbReference type="OrthoDB" id="9784332at2"/>
<dbReference type="PANTHER" id="PTHR43553">
    <property type="entry name" value="HEAVY METAL TRANSPORTER"/>
    <property type="match status" value="1"/>
</dbReference>
<comment type="similarity">
    <text evidence="2">Belongs to the ABC transporter superfamily.</text>
</comment>
<keyword evidence="3" id="KW-0813">Transport</keyword>
<dbReference type="GO" id="GO:0016887">
    <property type="term" value="F:ATP hydrolysis activity"/>
    <property type="evidence" value="ECO:0007669"/>
    <property type="project" value="InterPro"/>
</dbReference>
<dbReference type="NCBIfam" id="NF010167">
    <property type="entry name" value="PRK13648.1"/>
    <property type="match status" value="1"/>
</dbReference>
<sequence>MVQEKIIRFSNVTFKYDENEPAALHDVSFSIQKGKWTSIVGHNGSGKSTIAKLLMGINQKYDGNIQVGDLTLSEKTIEEARKHIGIVFQNPDNQFIGSTVEYDVAFGMENQSVAYSVMHDIVDQVLNEVGMSDMKSFEPSHLSGGQKQRVAIAGILAMSPDVMILDEATAMLDPEGKESIMNLIKSIQEEHHLTVISITHDLEEAINADEMIVMNKGEVYKQDVPKEIFKEGAYLNEIGLDLPFSMRMNYLLYNNYEFTTFEQLVNRL</sequence>
<dbReference type="STRING" id="1167632.GCA_000286335_00393"/>
<name>A0A2T4PTY1_9STAP</name>
<dbReference type="SUPFAM" id="SSF52540">
    <property type="entry name" value="P-loop containing nucleoside triphosphate hydrolases"/>
    <property type="match status" value="1"/>
</dbReference>
<dbReference type="NCBIfam" id="TIGR04520">
    <property type="entry name" value="ECF_ATPase_1"/>
    <property type="match status" value="1"/>
</dbReference>
<keyword evidence="7" id="KW-1278">Translocase</keyword>
<accession>A0A2T4PTY1</accession>
<dbReference type="Pfam" id="PF00005">
    <property type="entry name" value="ABC_tran"/>
    <property type="match status" value="1"/>
</dbReference>
<organism evidence="10 11">
    <name type="scientific">Mammaliicoccus vitulinus</name>
    <dbReference type="NCBI Taxonomy" id="71237"/>
    <lineage>
        <taxon>Bacteria</taxon>
        <taxon>Bacillati</taxon>
        <taxon>Bacillota</taxon>
        <taxon>Bacilli</taxon>
        <taxon>Bacillales</taxon>
        <taxon>Staphylococcaceae</taxon>
        <taxon>Mammaliicoccus</taxon>
    </lineage>
</organism>
<evidence type="ECO:0000313" key="11">
    <source>
        <dbReference type="Proteomes" id="UP000241209"/>
    </source>
</evidence>
<dbReference type="RefSeq" id="WP_107556960.1">
    <property type="nucleotide sequence ID" value="NZ_PZFG01000014.1"/>
</dbReference>
<evidence type="ECO:0000256" key="1">
    <source>
        <dbReference type="ARBA" id="ARBA00004202"/>
    </source>
</evidence>
<dbReference type="PROSITE" id="PS00211">
    <property type="entry name" value="ABC_TRANSPORTER_1"/>
    <property type="match status" value="1"/>
</dbReference>
<protein>
    <submittedName>
        <fullName evidence="10">Energy-coupling factor transporter ATPase</fullName>
    </submittedName>
</protein>
<keyword evidence="6" id="KW-0067">ATP-binding</keyword>
<dbReference type="SMART" id="SM00382">
    <property type="entry name" value="AAA"/>
    <property type="match status" value="1"/>
</dbReference>
<evidence type="ECO:0000256" key="8">
    <source>
        <dbReference type="ARBA" id="ARBA00023136"/>
    </source>
</evidence>
<dbReference type="InterPro" id="IPR017871">
    <property type="entry name" value="ABC_transporter-like_CS"/>
</dbReference>
<evidence type="ECO:0000256" key="5">
    <source>
        <dbReference type="ARBA" id="ARBA00022741"/>
    </source>
</evidence>
<dbReference type="EMBL" id="PZFK01000010">
    <property type="protein sequence ID" value="PTI29847.1"/>
    <property type="molecule type" value="Genomic_DNA"/>
</dbReference>
<comment type="subcellular location">
    <subcellularLocation>
        <location evidence="1">Cell membrane</location>
        <topology evidence="1">Peripheral membrane protein</topology>
    </subcellularLocation>
</comment>
<dbReference type="AlphaFoldDB" id="A0A2T4PTY1"/>
<dbReference type="FunFam" id="3.40.50.300:FF:000224">
    <property type="entry name" value="Energy-coupling factor transporter ATP-binding protein EcfA"/>
    <property type="match status" value="1"/>
</dbReference>
<dbReference type="InterPro" id="IPR027417">
    <property type="entry name" value="P-loop_NTPase"/>
</dbReference>
<comment type="caution">
    <text evidence="10">The sequence shown here is derived from an EMBL/GenBank/DDBJ whole genome shotgun (WGS) entry which is preliminary data.</text>
</comment>
<keyword evidence="8" id="KW-0472">Membrane</keyword>